<dbReference type="AlphaFoldDB" id="A0AAQ1GBJ5"/>
<keyword evidence="1" id="KW-0732">Signal</keyword>
<sequence length="91" mass="9656">MKRTLATALGATLVVSLAASASVFAQSVNNGPKTREEVKAEIVAAYRDGTLPALNKTSYPNQSLVGRTQAERLAIQEGRANDAQRVARVSE</sequence>
<feature type="chain" id="PRO_5042906952" evidence="1">
    <location>
        <begin position="26"/>
        <end position="91"/>
    </location>
</feature>
<proteinExistence type="predicted"/>
<dbReference type="Proteomes" id="UP000183529">
    <property type="component" value="Unassembled WGS sequence"/>
</dbReference>
<reference evidence="3 4" key="1">
    <citation type="submission" date="2016-10" db="EMBL/GenBank/DDBJ databases">
        <authorList>
            <person name="Varghese N."/>
            <person name="Submissions S."/>
        </authorList>
    </citation>
    <scope>NUCLEOTIDE SEQUENCE [LARGE SCALE GENOMIC DNA]</scope>
    <source>
        <strain evidence="3 4">LMG 22274</strain>
    </source>
</reference>
<name>A0AAQ1GBJ5_9BURK</name>
<organism evidence="3 4">
    <name type="scientific">Paraburkholderia tropica</name>
    <dbReference type="NCBI Taxonomy" id="92647"/>
    <lineage>
        <taxon>Bacteria</taxon>
        <taxon>Pseudomonadati</taxon>
        <taxon>Pseudomonadota</taxon>
        <taxon>Betaproteobacteria</taxon>
        <taxon>Burkholderiales</taxon>
        <taxon>Burkholderiaceae</taxon>
        <taxon>Paraburkholderia</taxon>
    </lineage>
</organism>
<dbReference type="RefSeq" id="WP_074981280.1">
    <property type="nucleotide sequence ID" value="NZ_CADFGN010000005.1"/>
</dbReference>
<reference evidence="2 5" key="2">
    <citation type="submission" date="2018-05" db="EMBL/GenBank/DDBJ databases">
        <title>Genomic Encyclopedia of Type Strains, Phase IV (KMG-V): Genome sequencing to study the core and pangenomes of soil and plant-associated prokaryotes.</title>
        <authorList>
            <person name="Whitman W."/>
        </authorList>
    </citation>
    <scope>NUCLEOTIDE SEQUENCE [LARGE SCALE GENOMIC DNA]</scope>
    <source>
        <strain evidence="2 5">SIr-6563</strain>
    </source>
</reference>
<dbReference type="Proteomes" id="UP000247515">
    <property type="component" value="Unassembled WGS sequence"/>
</dbReference>
<evidence type="ECO:0000313" key="3">
    <source>
        <dbReference type="EMBL" id="SEI91441.1"/>
    </source>
</evidence>
<dbReference type="EMBL" id="QJJV01000002">
    <property type="protein sequence ID" value="PXX19969.1"/>
    <property type="molecule type" value="Genomic_DNA"/>
</dbReference>
<accession>A0AAQ1GBJ5</accession>
<evidence type="ECO:0000256" key="1">
    <source>
        <dbReference type="SAM" id="SignalP"/>
    </source>
</evidence>
<dbReference type="EMBL" id="FNZM01000001">
    <property type="protein sequence ID" value="SEI91441.1"/>
    <property type="molecule type" value="Genomic_DNA"/>
</dbReference>
<dbReference type="Pfam" id="PF13663">
    <property type="entry name" value="DUF4148"/>
    <property type="match status" value="1"/>
</dbReference>
<feature type="signal peptide" evidence="1">
    <location>
        <begin position="1"/>
        <end position="25"/>
    </location>
</feature>
<evidence type="ECO:0000313" key="2">
    <source>
        <dbReference type="EMBL" id="PXX19969.1"/>
    </source>
</evidence>
<dbReference type="GeneID" id="61304830"/>
<dbReference type="InterPro" id="IPR025421">
    <property type="entry name" value="DUF4148"/>
</dbReference>
<evidence type="ECO:0000313" key="5">
    <source>
        <dbReference type="Proteomes" id="UP000247515"/>
    </source>
</evidence>
<keyword evidence="5" id="KW-1185">Reference proteome</keyword>
<protein>
    <submittedName>
        <fullName evidence="2">Uncharacterized protein DUF4148</fullName>
    </submittedName>
</protein>
<evidence type="ECO:0000313" key="4">
    <source>
        <dbReference type="Proteomes" id="UP000183529"/>
    </source>
</evidence>
<gene>
    <name evidence="2" type="ORF">C7400_102394</name>
    <name evidence="3" type="ORF">SAMN05216550_101386</name>
</gene>
<comment type="caution">
    <text evidence="3">The sequence shown here is derived from an EMBL/GenBank/DDBJ whole genome shotgun (WGS) entry which is preliminary data.</text>
</comment>